<reference evidence="1" key="1">
    <citation type="submission" date="2023-04" db="EMBL/GenBank/DDBJ databases">
        <authorList>
            <person name="Vijverberg K."/>
            <person name="Xiong W."/>
            <person name="Schranz E."/>
        </authorList>
    </citation>
    <scope>NUCLEOTIDE SEQUENCE</scope>
</reference>
<keyword evidence="2" id="KW-1185">Reference proteome</keyword>
<evidence type="ECO:0008006" key="3">
    <source>
        <dbReference type="Google" id="ProtNLM"/>
    </source>
</evidence>
<dbReference type="Proteomes" id="UP001177003">
    <property type="component" value="Chromosome 8"/>
</dbReference>
<evidence type="ECO:0000313" key="2">
    <source>
        <dbReference type="Proteomes" id="UP001177003"/>
    </source>
</evidence>
<organism evidence="1 2">
    <name type="scientific">Lactuca saligna</name>
    <name type="common">Willowleaf lettuce</name>
    <dbReference type="NCBI Taxonomy" id="75948"/>
    <lineage>
        <taxon>Eukaryota</taxon>
        <taxon>Viridiplantae</taxon>
        <taxon>Streptophyta</taxon>
        <taxon>Embryophyta</taxon>
        <taxon>Tracheophyta</taxon>
        <taxon>Spermatophyta</taxon>
        <taxon>Magnoliopsida</taxon>
        <taxon>eudicotyledons</taxon>
        <taxon>Gunneridae</taxon>
        <taxon>Pentapetalae</taxon>
        <taxon>asterids</taxon>
        <taxon>campanulids</taxon>
        <taxon>Asterales</taxon>
        <taxon>Asteraceae</taxon>
        <taxon>Cichorioideae</taxon>
        <taxon>Cichorieae</taxon>
        <taxon>Lactucinae</taxon>
        <taxon>Lactuca</taxon>
    </lineage>
</organism>
<name>A0AA36EK48_LACSI</name>
<gene>
    <name evidence="1" type="ORF">LSALG_LOCUS35211</name>
</gene>
<accession>A0AA36EK48</accession>
<protein>
    <recommendedName>
        <fullName evidence="3">Transposase MuDR plant domain-containing protein</fullName>
    </recommendedName>
</protein>
<dbReference type="AlphaFoldDB" id="A0AA36EK48"/>
<sequence>MENEVIDMFDNFEEELRRAEMKRKEGEPMLQFPESQFDEGVPIAQDDGVAETQNVVPETQFDIENANLEDQYNVVGRIGIDGEVELPEISSDDVELTHSDEEYDEGEHKDQQIGDQCFVHNPRIPWNMMEPHLGEKYEIPEQLKLCLTNYAVANGYQLRFPKCDSSRILVRCAKKMMRISVHLDVGHIGWEMN</sequence>
<proteinExistence type="predicted"/>
<evidence type="ECO:0000313" key="1">
    <source>
        <dbReference type="EMBL" id="CAI9296335.1"/>
    </source>
</evidence>
<dbReference type="EMBL" id="OX465084">
    <property type="protein sequence ID" value="CAI9296335.1"/>
    <property type="molecule type" value="Genomic_DNA"/>
</dbReference>